<dbReference type="RefSeq" id="WP_179848703.1">
    <property type="nucleotide sequence ID" value="NZ_JACCBA010000001.1"/>
</dbReference>
<organism evidence="3 4">
    <name type="scientific">Actinomadura luteofluorescens</name>
    <dbReference type="NCBI Taxonomy" id="46163"/>
    <lineage>
        <taxon>Bacteria</taxon>
        <taxon>Bacillati</taxon>
        <taxon>Actinomycetota</taxon>
        <taxon>Actinomycetes</taxon>
        <taxon>Streptosporangiales</taxon>
        <taxon>Thermomonosporaceae</taxon>
        <taxon>Actinomadura</taxon>
    </lineage>
</organism>
<dbReference type="Proteomes" id="UP000529783">
    <property type="component" value="Unassembled WGS sequence"/>
</dbReference>
<dbReference type="Pfam" id="PF03807">
    <property type="entry name" value="F420_oxidored"/>
    <property type="match status" value="1"/>
</dbReference>
<dbReference type="InterPro" id="IPR028939">
    <property type="entry name" value="P5C_Rdtase_cat_N"/>
</dbReference>
<sequence length="228" mass="23458">MRFREPAAGAEARAPVIGIVGCGRMGTALAETFAAQRRPVLLASRDGRSASGLAERLPGAGAGGLERVAREADIVALASPLAAIQTEIAPRIRAHVVGKPVIDMSNPCGHDLLGHGSAAELIARLLPGGAVVKAFNCLSARQLAGVARGGVTLTVPIAGDDPRAKQAVRSIIEPAGLDVADAGGLPGSRWIEALAQLLMRLEKQPGPSDAVGFRLLRLIACEATWARP</sequence>
<evidence type="ECO:0000259" key="2">
    <source>
        <dbReference type="Pfam" id="PF03807"/>
    </source>
</evidence>
<dbReference type="PANTHER" id="PTHR14239">
    <property type="entry name" value="DUDULIN-RELATED"/>
    <property type="match status" value="1"/>
</dbReference>
<keyword evidence="4" id="KW-1185">Reference proteome</keyword>
<dbReference type="AlphaFoldDB" id="A0A7Y9ERB8"/>
<dbReference type="InterPro" id="IPR051267">
    <property type="entry name" value="STEAP_metalloreductase"/>
</dbReference>
<evidence type="ECO:0000313" key="3">
    <source>
        <dbReference type="EMBL" id="NYD52513.1"/>
    </source>
</evidence>
<proteinExistence type="predicted"/>
<dbReference type="GO" id="GO:0016491">
    <property type="term" value="F:oxidoreductase activity"/>
    <property type="evidence" value="ECO:0007669"/>
    <property type="project" value="UniProtKB-KW"/>
</dbReference>
<dbReference type="InterPro" id="IPR036291">
    <property type="entry name" value="NAD(P)-bd_dom_sf"/>
</dbReference>
<protein>
    <recommendedName>
        <fullName evidence="2">Pyrroline-5-carboxylate reductase catalytic N-terminal domain-containing protein</fullName>
    </recommendedName>
</protein>
<dbReference type="PANTHER" id="PTHR14239:SF10">
    <property type="entry name" value="REDUCTASE"/>
    <property type="match status" value="1"/>
</dbReference>
<accession>A0A7Y9ERB8</accession>
<evidence type="ECO:0000256" key="1">
    <source>
        <dbReference type="ARBA" id="ARBA00023002"/>
    </source>
</evidence>
<gene>
    <name evidence="3" type="ORF">BJY14_008496</name>
</gene>
<dbReference type="Gene3D" id="3.40.50.720">
    <property type="entry name" value="NAD(P)-binding Rossmann-like Domain"/>
    <property type="match status" value="1"/>
</dbReference>
<dbReference type="EMBL" id="JACCBA010000001">
    <property type="protein sequence ID" value="NYD52513.1"/>
    <property type="molecule type" value="Genomic_DNA"/>
</dbReference>
<keyword evidence="1" id="KW-0560">Oxidoreductase</keyword>
<comment type="caution">
    <text evidence="3">The sequence shown here is derived from an EMBL/GenBank/DDBJ whole genome shotgun (WGS) entry which is preliminary data.</text>
</comment>
<evidence type="ECO:0000313" key="4">
    <source>
        <dbReference type="Proteomes" id="UP000529783"/>
    </source>
</evidence>
<reference evidence="3 4" key="1">
    <citation type="submission" date="2020-07" db="EMBL/GenBank/DDBJ databases">
        <title>Sequencing the genomes of 1000 actinobacteria strains.</title>
        <authorList>
            <person name="Klenk H.-P."/>
        </authorList>
    </citation>
    <scope>NUCLEOTIDE SEQUENCE [LARGE SCALE GENOMIC DNA]</scope>
    <source>
        <strain evidence="3 4">DSM 40398</strain>
    </source>
</reference>
<feature type="domain" description="Pyrroline-5-carboxylate reductase catalytic N-terminal" evidence="2">
    <location>
        <begin position="17"/>
        <end position="107"/>
    </location>
</feature>
<dbReference type="SUPFAM" id="SSF51735">
    <property type="entry name" value="NAD(P)-binding Rossmann-fold domains"/>
    <property type="match status" value="1"/>
</dbReference>
<name>A0A7Y9ERB8_9ACTN</name>